<dbReference type="GO" id="GO:0016747">
    <property type="term" value="F:acyltransferase activity, transferring groups other than amino-acyl groups"/>
    <property type="evidence" value="ECO:0007669"/>
    <property type="project" value="InterPro"/>
</dbReference>
<reference evidence="4" key="1">
    <citation type="submission" date="2023-08" db="EMBL/GenBank/DDBJ databases">
        <title>Comparative genomics and taxonomic characterization of three novel marine species of genus Marivirga.</title>
        <authorList>
            <person name="Muhammad N."/>
            <person name="Kim S.-G."/>
        </authorList>
    </citation>
    <scope>NUCLEOTIDE SEQUENCE</scope>
    <source>
        <strain evidence="4">BKB1-2</strain>
    </source>
</reference>
<dbReference type="Gene3D" id="3.40.630.30">
    <property type="match status" value="1"/>
</dbReference>
<dbReference type="PROSITE" id="PS51186">
    <property type="entry name" value="GNAT"/>
    <property type="match status" value="1"/>
</dbReference>
<evidence type="ECO:0000313" key="4">
    <source>
        <dbReference type="EMBL" id="WNB16907.1"/>
    </source>
</evidence>
<dbReference type="SUPFAM" id="SSF55729">
    <property type="entry name" value="Acyl-CoA N-acyltransferases (Nat)"/>
    <property type="match status" value="1"/>
</dbReference>
<keyword evidence="2" id="KW-0012">Acyltransferase</keyword>
<gene>
    <name evidence="4" type="ORF">QYS47_32210</name>
</gene>
<evidence type="ECO:0000256" key="1">
    <source>
        <dbReference type="ARBA" id="ARBA00022679"/>
    </source>
</evidence>
<evidence type="ECO:0000259" key="3">
    <source>
        <dbReference type="PROSITE" id="PS51186"/>
    </source>
</evidence>
<proteinExistence type="predicted"/>
<keyword evidence="1" id="KW-0808">Transferase</keyword>
<dbReference type="InterPro" id="IPR016181">
    <property type="entry name" value="Acyl_CoA_acyltransferase"/>
</dbReference>
<dbReference type="EMBL" id="CP129968">
    <property type="protein sequence ID" value="WNB16907.1"/>
    <property type="molecule type" value="Genomic_DNA"/>
</dbReference>
<dbReference type="InterPro" id="IPR000182">
    <property type="entry name" value="GNAT_dom"/>
</dbReference>
<dbReference type="Pfam" id="PF00583">
    <property type="entry name" value="Acetyltransf_1"/>
    <property type="match status" value="1"/>
</dbReference>
<dbReference type="PANTHER" id="PTHR43877">
    <property type="entry name" value="AMINOALKYLPHOSPHONATE N-ACETYLTRANSFERASE-RELATED-RELATED"/>
    <property type="match status" value="1"/>
</dbReference>
<organism evidence="4">
    <name type="scientific">Marivirga arenosa</name>
    <dbReference type="NCBI Taxonomy" id="3059076"/>
    <lineage>
        <taxon>Bacteria</taxon>
        <taxon>Pseudomonadati</taxon>
        <taxon>Bacteroidota</taxon>
        <taxon>Cytophagia</taxon>
        <taxon>Cytophagales</taxon>
        <taxon>Marivirgaceae</taxon>
        <taxon>Marivirga</taxon>
    </lineage>
</organism>
<evidence type="ECO:0000256" key="2">
    <source>
        <dbReference type="ARBA" id="ARBA00023315"/>
    </source>
</evidence>
<feature type="domain" description="N-acetyltransferase" evidence="3">
    <location>
        <begin position="4"/>
        <end position="152"/>
    </location>
</feature>
<sequence length="152" mass="17615">MNNINIRKAKEEDLPYIISLLADDELGFLRENRHDQSAYLETFKLISEDPNQELMVAINEDDVMGTFQLSFIPYLTYQGGIRAQIEAVRIHKNFRGQGLGKMMLEWAIERAKQQAAHLVQLTTDKQRPDAIRFYEALGFKASHEGMKLHLRH</sequence>
<dbReference type="CDD" id="cd04301">
    <property type="entry name" value="NAT_SF"/>
    <property type="match status" value="1"/>
</dbReference>
<accession>A0AA51X3Q7</accession>
<dbReference type="Proteomes" id="UP001232019">
    <property type="component" value="Chromosome"/>
</dbReference>
<dbReference type="RefSeq" id="WP_322345870.1">
    <property type="nucleotide sequence ID" value="NZ_CP129968.2"/>
</dbReference>
<dbReference type="KEGG" id="marp:QYS47_32210"/>
<name>A0AA51X3Q7_9BACT</name>
<dbReference type="AlphaFoldDB" id="A0AA51X3Q7"/>
<protein>
    <submittedName>
        <fullName evidence="4">GNAT family N-acetyltransferase</fullName>
    </submittedName>
</protein>
<dbReference type="InterPro" id="IPR050832">
    <property type="entry name" value="Bact_Acetyltransf"/>
</dbReference>